<evidence type="ECO:0000313" key="3">
    <source>
        <dbReference type="Proteomes" id="UP000499080"/>
    </source>
</evidence>
<dbReference type="PROSITE" id="PS50879">
    <property type="entry name" value="RNASE_H_1"/>
    <property type="match status" value="1"/>
</dbReference>
<reference evidence="2 3" key="1">
    <citation type="journal article" date="2019" name="Sci. Rep.">
        <title>Orb-weaving spider Araneus ventricosus genome elucidates the spidroin gene catalogue.</title>
        <authorList>
            <person name="Kono N."/>
            <person name="Nakamura H."/>
            <person name="Ohtoshi R."/>
            <person name="Moran D.A.P."/>
            <person name="Shinohara A."/>
            <person name="Yoshida Y."/>
            <person name="Fujiwara M."/>
            <person name="Mori M."/>
            <person name="Tomita M."/>
            <person name="Arakawa K."/>
        </authorList>
    </citation>
    <scope>NUCLEOTIDE SEQUENCE [LARGE SCALE GENOMIC DNA]</scope>
</reference>
<dbReference type="InterPro" id="IPR002156">
    <property type="entry name" value="RNaseH_domain"/>
</dbReference>
<feature type="domain" description="RNase H type-1" evidence="1">
    <location>
        <begin position="110"/>
        <end position="238"/>
    </location>
</feature>
<dbReference type="OrthoDB" id="6437652at2759"/>
<protein>
    <recommendedName>
        <fullName evidence="1">RNase H type-1 domain-containing protein</fullName>
    </recommendedName>
</protein>
<accession>A0A4Y2JVV3</accession>
<dbReference type="Gene3D" id="3.30.420.10">
    <property type="entry name" value="Ribonuclease H-like superfamily/Ribonuclease H"/>
    <property type="match status" value="1"/>
</dbReference>
<dbReference type="Proteomes" id="UP000499080">
    <property type="component" value="Unassembled WGS sequence"/>
</dbReference>
<dbReference type="InterPro" id="IPR012337">
    <property type="entry name" value="RNaseH-like_sf"/>
</dbReference>
<sequence>MLLYGASAWALSVPPRLEINLASIQRIFPLYITGSYGNTPTAALRTIKGIIPLHVKAQQEAIYINVTCLRKEIESEGLSYQAKDYEEKIKSLITHPSLFNIINQISTTEPYKEDNNFTDGSSTEMGTGCSYCAFGNGIKVLEWKVKLENFHTMFQAELMGLKQSIIRASQGNEITKIWTDRLSSVMAAVLDPHTPYQLVRDIQSLLTHNRNILVKWFKAHVGYRVNEEVDTLAKKAITEGIIVKALKPQCELKQYLQQLFFKKNIKIFGIKETLDVLFIKCSKQFT</sequence>
<comment type="caution">
    <text evidence="2">The sequence shown here is derived from an EMBL/GenBank/DDBJ whole genome shotgun (WGS) entry which is preliminary data.</text>
</comment>
<dbReference type="SUPFAM" id="SSF53098">
    <property type="entry name" value="Ribonuclease H-like"/>
    <property type="match status" value="1"/>
</dbReference>
<keyword evidence="3" id="KW-1185">Reference proteome</keyword>
<dbReference type="GO" id="GO:0004523">
    <property type="term" value="F:RNA-DNA hybrid ribonuclease activity"/>
    <property type="evidence" value="ECO:0007669"/>
    <property type="project" value="InterPro"/>
</dbReference>
<evidence type="ECO:0000313" key="2">
    <source>
        <dbReference type="EMBL" id="GBM94114.1"/>
    </source>
</evidence>
<dbReference type="GO" id="GO:0003676">
    <property type="term" value="F:nucleic acid binding"/>
    <property type="evidence" value="ECO:0007669"/>
    <property type="project" value="InterPro"/>
</dbReference>
<gene>
    <name evidence="2" type="ORF">AVEN_237388_1</name>
</gene>
<name>A0A4Y2JVV3_ARAVE</name>
<dbReference type="CDD" id="cd09276">
    <property type="entry name" value="Rnase_HI_RT_non_LTR"/>
    <property type="match status" value="1"/>
</dbReference>
<dbReference type="AlphaFoldDB" id="A0A4Y2JVV3"/>
<proteinExistence type="predicted"/>
<dbReference type="InterPro" id="IPR036397">
    <property type="entry name" value="RNaseH_sf"/>
</dbReference>
<organism evidence="2 3">
    <name type="scientific">Araneus ventricosus</name>
    <name type="common">Orbweaver spider</name>
    <name type="synonym">Epeira ventricosa</name>
    <dbReference type="NCBI Taxonomy" id="182803"/>
    <lineage>
        <taxon>Eukaryota</taxon>
        <taxon>Metazoa</taxon>
        <taxon>Ecdysozoa</taxon>
        <taxon>Arthropoda</taxon>
        <taxon>Chelicerata</taxon>
        <taxon>Arachnida</taxon>
        <taxon>Araneae</taxon>
        <taxon>Araneomorphae</taxon>
        <taxon>Entelegynae</taxon>
        <taxon>Araneoidea</taxon>
        <taxon>Araneidae</taxon>
        <taxon>Araneus</taxon>
    </lineage>
</organism>
<evidence type="ECO:0000259" key="1">
    <source>
        <dbReference type="PROSITE" id="PS50879"/>
    </source>
</evidence>
<dbReference type="EMBL" id="BGPR01003937">
    <property type="protein sequence ID" value="GBM94114.1"/>
    <property type="molecule type" value="Genomic_DNA"/>
</dbReference>
<dbReference type="Pfam" id="PF00075">
    <property type="entry name" value="RNase_H"/>
    <property type="match status" value="1"/>
</dbReference>